<dbReference type="EMBL" id="SZYD01000004">
    <property type="protein sequence ID" value="KAD6454772.1"/>
    <property type="molecule type" value="Genomic_DNA"/>
</dbReference>
<feature type="compositionally biased region" description="Basic and acidic residues" evidence="1">
    <location>
        <begin position="205"/>
        <end position="219"/>
    </location>
</feature>
<dbReference type="Proteomes" id="UP000326396">
    <property type="component" value="Linkage Group LG12"/>
</dbReference>
<dbReference type="AlphaFoldDB" id="A0A5N6PJV2"/>
<gene>
    <name evidence="2" type="ORF">E3N88_09478</name>
</gene>
<feature type="region of interest" description="Disordered" evidence="1">
    <location>
        <begin position="170"/>
        <end position="219"/>
    </location>
</feature>
<protein>
    <recommendedName>
        <fullName evidence="4">HSF-type DNA-binding domain-containing protein</fullName>
    </recommendedName>
</protein>
<reference evidence="2 3" key="1">
    <citation type="submission" date="2019-05" db="EMBL/GenBank/DDBJ databases">
        <title>Mikania micrantha, genome provides insights into the molecular mechanism of rapid growth.</title>
        <authorList>
            <person name="Liu B."/>
        </authorList>
    </citation>
    <scope>NUCLEOTIDE SEQUENCE [LARGE SCALE GENOMIC DNA]</scope>
    <source>
        <strain evidence="2">NLD-2019</strain>
        <tissue evidence="2">Leaf</tissue>
    </source>
</reference>
<evidence type="ECO:0000256" key="1">
    <source>
        <dbReference type="SAM" id="MobiDB-lite"/>
    </source>
</evidence>
<feature type="compositionally biased region" description="Polar residues" evidence="1">
    <location>
        <begin position="177"/>
        <end position="204"/>
    </location>
</feature>
<accession>A0A5N6PJV2</accession>
<organism evidence="2 3">
    <name type="scientific">Mikania micrantha</name>
    <name type="common">bitter vine</name>
    <dbReference type="NCBI Taxonomy" id="192012"/>
    <lineage>
        <taxon>Eukaryota</taxon>
        <taxon>Viridiplantae</taxon>
        <taxon>Streptophyta</taxon>
        <taxon>Embryophyta</taxon>
        <taxon>Tracheophyta</taxon>
        <taxon>Spermatophyta</taxon>
        <taxon>Magnoliopsida</taxon>
        <taxon>eudicotyledons</taxon>
        <taxon>Gunneridae</taxon>
        <taxon>Pentapetalae</taxon>
        <taxon>asterids</taxon>
        <taxon>campanulids</taxon>
        <taxon>Asterales</taxon>
        <taxon>Asteraceae</taxon>
        <taxon>Asteroideae</taxon>
        <taxon>Heliantheae alliance</taxon>
        <taxon>Eupatorieae</taxon>
        <taxon>Mikania</taxon>
    </lineage>
</organism>
<keyword evidence="3" id="KW-1185">Reference proteome</keyword>
<evidence type="ECO:0008006" key="4">
    <source>
        <dbReference type="Google" id="ProtNLM"/>
    </source>
</evidence>
<evidence type="ECO:0000313" key="2">
    <source>
        <dbReference type="EMBL" id="KAD6454772.1"/>
    </source>
</evidence>
<comment type="caution">
    <text evidence="2">The sequence shown here is derived from an EMBL/GenBank/DDBJ whole genome shotgun (WGS) entry which is preliminary data.</text>
</comment>
<name>A0A5N6PJV2_9ASTR</name>
<evidence type="ECO:0000313" key="3">
    <source>
        <dbReference type="Proteomes" id="UP000326396"/>
    </source>
</evidence>
<proteinExistence type="predicted"/>
<sequence length="219" mass="25043">MARRTRRTSAISSDSESEAIISVPEVTPKAAPKTRRFQEDMRDISRLMHEQSYVPLVHWSFNTQENTFILTDSNGEIKLTDLLHLMMLAKPYILDLDKLPLNNPDDGADGRSGVRLIRKRAQNNILRKEEVTLRKQHCFRRITYSSQRLYKTKASEDQHLKVFQNILSSSASEDSSQQLPQQTKTSEEIPSSKTVAEHSQSTKGTDTRHAGLMTDRDNM</sequence>